<name>A0A1J7I4M8_9PEZI</name>
<evidence type="ECO:0000313" key="8">
    <source>
        <dbReference type="Proteomes" id="UP000182658"/>
    </source>
</evidence>
<dbReference type="InterPro" id="IPR020422">
    <property type="entry name" value="TYR_PHOSPHATASE_DUAL_dom"/>
</dbReference>
<organism evidence="7 8">
    <name type="scientific">Coniochaeta ligniaria NRRL 30616</name>
    <dbReference type="NCBI Taxonomy" id="1408157"/>
    <lineage>
        <taxon>Eukaryota</taxon>
        <taxon>Fungi</taxon>
        <taxon>Dikarya</taxon>
        <taxon>Ascomycota</taxon>
        <taxon>Pezizomycotina</taxon>
        <taxon>Sordariomycetes</taxon>
        <taxon>Sordariomycetidae</taxon>
        <taxon>Coniochaetales</taxon>
        <taxon>Coniochaetaceae</taxon>
        <taxon>Coniochaeta</taxon>
    </lineage>
</organism>
<feature type="domain" description="Tyrosine specific protein phosphatases" evidence="6">
    <location>
        <begin position="128"/>
        <end position="166"/>
    </location>
</feature>
<dbReference type="PROSITE" id="PS50054">
    <property type="entry name" value="TYR_PHOSPHATASE_DUAL"/>
    <property type="match status" value="1"/>
</dbReference>
<dbReference type="SUPFAM" id="SSF52799">
    <property type="entry name" value="(Phosphotyrosine protein) phosphatases II"/>
    <property type="match status" value="1"/>
</dbReference>
<dbReference type="CDD" id="cd14498">
    <property type="entry name" value="DSP"/>
    <property type="match status" value="1"/>
</dbReference>
<dbReference type="SMART" id="SM00195">
    <property type="entry name" value="DSPc"/>
    <property type="match status" value="1"/>
</dbReference>
<sequence>MLPTQLPPISEIAPGLFIGCFEASKDIKILMNHDITAMVSLGQRRAKEWDRVGNRMLVAAADHLIVPCTDMPGEDILAKLPDICDFIEAHLNAKPPRFADLLLSAPDREMGCGLEDLNTSSYFAKHNVLVHCNLGISRSATVVAAYLMRKRRQSRDQTLAYMRKKRRVQPIQNFLDQLQIWDEVEYFPWEDPGRTVPKEPYSIFLESSTPIHDYGRSVAFPILRLSLSAVEQLPPRPSV</sequence>
<keyword evidence="8" id="KW-1185">Reference proteome</keyword>
<evidence type="ECO:0000259" key="5">
    <source>
        <dbReference type="PROSITE" id="PS50054"/>
    </source>
</evidence>
<evidence type="ECO:0000313" key="7">
    <source>
        <dbReference type="EMBL" id="OIW22583.1"/>
    </source>
</evidence>
<gene>
    <name evidence="7" type="ORF">CONLIGDRAFT_658159</name>
</gene>
<dbReference type="InterPro" id="IPR003595">
    <property type="entry name" value="Tyr_Pase_cat"/>
</dbReference>
<dbReference type="Pfam" id="PF00782">
    <property type="entry name" value="DSPc"/>
    <property type="match status" value="1"/>
</dbReference>
<dbReference type="InterPro" id="IPR000340">
    <property type="entry name" value="Dual-sp_phosphatase_cat-dom"/>
</dbReference>
<dbReference type="InterPro" id="IPR000387">
    <property type="entry name" value="Tyr_Pase_dom"/>
</dbReference>
<dbReference type="EMBL" id="KV875112">
    <property type="protein sequence ID" value="OIW22583.1"/>
    <property type="molecule type" value="Genomic_DNA"/>
</dbReference>
<dbReference type="SMART" id="SM00404">
    <property type="entry name" value="PTPc_motif"/>
    <property type="match status" value="1"/>
</dbReference>
<dbReference type="STRING" id="1408157.A0A1J7I4M8"/>
<feature type="domain" description="Tyrosine-protein phosphatase" evidence="5">
    <location>
        <begin position="8"/>
        <end position="187"/>
    </location>
</feature>
<dbReference type="PANTHER" id="PTHR45848">
    <property type="entry name" value="DUAL SPECIFICITY PROTEIN PHOSPHATASE 12 FAMILY MEMBER"/>
    <property type="match status" value="1"/>
</dbReference>
<keyword evidence="4" id="KW-0904">Protein phosphatase</keyword>
<dbReference type="PROSITE" id="PS00383">
    <property type="entry name" value="TYR_PHOSPHATASE_1"/>
    <property type="match status" value="1"/>
</dbReference>
<evidence type="ECO:0000256" key="2">
    <source>
        <dbReference type="ARBA" id="ARBA00013064"/>
    </source>
</evidence>
<dbReference type="InParanoid" id="A0A1J7I4M8"/>
<dbReference type="Gene3D" id="3.90.190.10">
    <property type="entry name" value="Protein tyrosine phosphatase superfamily"/>
    <property type="match status" value="1"/>
</dbReference>
<evidence type="ECO:0000256" key="3">
    <source>
        <dbReference type="ARBA" id="ARBA00022801"/>
    </source>
</evidence>
<evidence type="ECO:0000259" key="6">
    <source>
        <dbReference type="PROSITE" id="PS50056"/>
    </source>
</evidence>
<dbReference type="AlphaFoldDB" id="A0A1J7I4M8"/>
<protein>
    <recommendedName>
        <fullName evidence="2">protein-tyrosine-phosphatase</fullName>
        <ecNumber evidence="2">3.1.3.48</ecNumber>
    </recommendedName>
</protein>
<accession>A0A1J7I4M8</accession>
<dbReference type="GO" id="GO:0004725">
    <property type="term" value="F:protein tyrosine phosphatase activity"/>
    <property type="evidence" value="ECO:0007669"/>
    <property type="project" value="UniProtKB-EC"/>
</dbReference>
<proteinExistence type="inferred from homology"/>
<dbReference type="PROSITE" id="PS50056">
    <property type="entry name" value="TYR_PHOSPHATASE_2"/>
    <property type="match status" value="1"/>
</dbReference>
<evidence type="ECO:0000256" key="4">
    <source>
        <dbReference type="ARBA" id="ARBA00022912"/>
    </source>
</evidence>
<dbReference type="PANTHER" id="PTHR45848:SF4">
    <property type="entry name" value="DUAL SPECIFICITY PROTEIN PHOSPHATASE 12"/>
    <property type="match status" value="1"/>
</dbReference>
<dbReference type="GO" id="GO:0008138">
    <property type="term" value="F:protein tyrosine/serine/threonine phosphatase activity"/>
    <property type="evidence" value="ECO:0007669"/>
    <property type="project" value="TreeGrafter"/>
</dbReference>
<dbReference type="EC" id="3.1.3.48" evidence="2"/>
<evidence type="ECO:0000256" key="1">
    <source>
        <dbReference type="ARBA" id="ARBA00008601"/>
    </source>
</evidence>
<dbReference type="InterPro" id="IPR016130">
    <property type="entry name" value="Tyr_Pase_AS"/>
</dbReference>
<comment type="similarity">
    <text evidence="1">Belongs to the protein-tyrosine phosphatase family. Non-receptor class dual specificity subfamily.</text>
</comment>
<dbReference type="InterPro" id="IPR029021">
    <property type="entry name" value="Prot-tyrosine_phosphatase-like"/>
</dbReference>
<dbReference type="OrthoDB" id="10252009at2759"/>
<dbReference type="Proteomes" id="UP000182658">
    <property type="component" value="Unassembled WGS sequence"/>
</dbReference>
<keyword evidence="3" id="KW-0378">Hydrolase</keyword>
<reference evidence="7 8" key="1">
    <citation type="submission" date="2016-10" db="EMBL/GenBank/DDBJ databases">
        <title>Draft genome sequence of Coniochaeta ligniaria NRRL30616, a lignocellulolytic fungus for bioabatement of inhibitors in plant biomass hydrolysates.</title>
        <authorList>
            <consortium name="DOE Joint Genome Institute"/>
            <person name="Jimenez D.J."/>
            <person name="Hector R.E."/>
            <person name="Riley R."/>
            <person name="Sun H."/>
            <person name="Grigoriev I.V."/>
            <person name="Van Elsas J.D."/>
            <person name="Nichols N.N."/>
        </authorList>
    </citation>
    <scope>NUCLEOTIDE SEQUENCE [LARGE SCALE GENOMIC DNA]</scope>
    <source>
        <strain evidence="7 8">NRRL 30616</strain>
    </source>
</reference>